<keyword evidence="4 10" id="KW-0732">Signal</keyword>
<protein>
    <recommendedName>
        <fullName evidence="3 9">Beta-galactosidase</fullName>
        <ecNumber evidence="3 9">3.2.1.23</ecNumber>
    </recommendedName>
    <alternativeName>
        <fullName evidence="8 9">Lactase</fullName>
    </alternativeName>
</protein>
<dbReference type="FunFam" id="2.60.40.10:FF:000680">
    <property type="entry name" value="Beta-galactosidase"/>
    <property type="match status" value="1"/>
</dbReference>
<dbReference type="PANTHER" id="PTHR46323">
    <property type="entry name" value="BETA-GALACTOSIDASE"/>
    <property type="match status" value="1"/>
</dbReference>
<feature type="signal peptide" evidence="10">
    <location>
        <begin position="1"/>
        <end position="37"/>
    </location>
</feature>
<dbReference type="InterPro" id="IPR006101">
    <property type="entry name" value="Glyco_hydro_2"/>
</dbReference>
<feature type="domain" description="Beta galactosidase small chain/" evidence="12">
    <location>
        <begin position="988"/>
        <end position="1260"/>
    </location>
</feature>
<comment type="similarity">
    <text evidence="2 9">Belongs to the glycosyl hydrolase 2 family.</text>
</comment>
<dbReference type="Proteomes" id="UP000315471">
    <property type="component" value="Unassembled WGS sequence"/>
</dbReference>
<evidence type="ECO:0000256" key="10">
    <source>
        <dbReference type="SAM" id="SignalP"/>
    </source>
</evidence>
<dbReference type="InterPro" id="IPR006558">
    <property type="entry name" value="LamG-like"/>
</dbReference>
<dbReference type="GO" id="GO:0030246">
    <property type="term" value="F:carbohydrate binding"/>
    <property type="evidence" value="ECO:0007669"/>
    <property type="project" value="InterPro"/>
</dbReference>
<dbReference type="SUPFAM" id="SSF74650">
    <property type="entry name" value="Galactose mutarotase-like"/>
    <property type="match status" value="1"/>
</dbReference>
<dbReference type="SMART" id="SM01038">
    <property type="entry name" value="Bgal_small_N"/>
    <property type="match status" value="1"/>
</dbReference>
<evidence type="ECO:0000256" key="3">
    <source>
        <dbReference type="ARBA" id="ARBA00012756"/>
    </source>
</evidence>
<dbReference type="InterPro" id="IPR006103">
    <property type="entry name" value="Glyco_hydro_2_cat"/>
</dbReference>
<dbReference type="Pfam" id="PF16353">
    <property type="entry name" value="LacZ_4"/>
    <property type="match status" value="1"/>
</dbReference>
<dbReference type="Pfam" id="PF02929">
    <property type="entry name" value="Bgal_small_N"/>
    <property type="match status" value="1"/>
</dbReference>
<keyword evidence="14" id="KW-1185">Reference proteome</keyword>
<comment type="catalytic activity">
    <reaction evidence="1 9">
        <text>Hydrolysis of terminal non-reducing beta-D-galactose residues in beta-D-galactosides.</text>
        <dbReference type="EC" id="3.2.1.23"/>
    </reaction>
</comment>
<dbReference type="Gene3D" id="2.70.98.10">
    <property type="match status" value="1"/>
</dbReference>
<dbReference type="GO" id="GO:0009341">
    <property type="term" value="C:beta-galactosidase complex"/>
    <property type="evidence" value="ECO:0007669"/>
    <property type="project" value="InterPro"/>
</dbReference>
<dbReference type="Pfam" id="PF13385">
    <property type="entry name" value="Laminin_G_3"/>
    <property type="match status" value="1"/>
</dbReference>
<dbReference type="InterPro" id="IPR023232">
    <property type="entry name" value="Glyco_hydro_2_AS"/>
</dbReference>
<reference evidence="13 14" key="1">
    <citation type="submission" date="2019-02" db="EMBL/GenBank/DDBJ databases">
        <title>Deep-cultivation of Planctomycetes and their phenomic and genomic characterization uncovers novel biology.</title>
        <authorList>
            <person name="Wiegand S."/>
            <person name="Jogler M."/>
            <person name="Boedeker C."/>
            <person name="Pinto D."/>
            <person name="Vollmers J."/>
            <person name="Rivas-Marin E."/>
            <person name="Kohn T."/>
            <person name="Peeters S.H."/>
            <person name="Heuer A."/>
            <person name="Rast P."/>
            <person name="Oberbeckmann S."/>
            <person name="Bunk B."/>
            <person name="Jeske O."/>
            <person name="Meyerdierks A."/>
            <person name="Storesund J.E."/>
            <person name="Kallscheuer N."/>
            <person name="Luecker S."/>
            <person name="Lage O.M."/>
            <person name="Pohl T."/>
            <person name="Merkel B.J."/>
            <person name="Hornburger P."/>
            <person name="Mueller R.-W."/>
            <person name="Bruemmer F."/>
            <person name="Labrenz M."/>
            <person name="Spormann A.M."/>
            <person name="Op Den Camp H."/>
            <person name="Overmann J."/>
            <person name="Amann R."/>
            <person name="Jetten M.S.M."/>
            <person name="Mascher T."/>
            <person name="Medema M.H."/>
            <person name="Devos D.P."/>
            <person name="Kaster A.-K."/>
            <person name="Ovreas L."/>
            <person name="Rohde M."/>
            <person name="Galperin M.Y."/>
            <person name="Jogler C."/>
        </authorList>
    </citation>
    <scope>NUCLEOTIDE SEQUENCE [LARGE SCALE GENOMIC DNA]</scope>
    <source>
        <strain evidence="13 14">Q31b</strain>
    </source>
</reference>
<dbReference type="PROSITE" id="PS00719">
    <property type="entry name" value="GLYCOSYL_HYDROL_F2_1"/>
    <property type="match status" value="1"/>
</dbReference>
<dbReference type="PANTHER" id="PTHR46323:SF2">
    <property type="entry name" value="BETA-GALACTOSIDASE"/>
    <property type="match status" value="1"/>
</dbReference>
<dbReference type="InterPro" id="IPR050347">
    <property type="entry name" value="Bact_Beta-galactosidase"/>
</dbReference>
<evidence type="ECO:0000259" key="11">
    <source>
        <dbReference type="SMART" id="SM00560"/>
    </source>
</evidence>
<dbReference type="GO" id="GO:0004565">
    <property type="term" value="F:beta-galactosidase activity"/>
    <property type="evidence" value="ECO:0007669"/>
    <property type="project" value="UniProtKB-EC"/>
</dbReference>
<dbReference type="InterPro" id="IPR013320">
    <property type="entry name" value="ConA-like_dom_sf"/>
</dbReference>
<dbReference type="InterPro" id="IPR032312">
    <property type="entry name" value="LacZ_4"/>
</dbReference>
<evidence type="ECO:0000256" key="2">
    <source>
        <dbReference type="ARBA" id="ARBA00007401"/>
    </source>
</evidence>
<dbReference type="InterPro" id="IPR006104">
    <property type="entry name" value="Glyco_hydro_2_N"/>
</dbReference>
<dbReference type="Pfam" id="PF00703">
    <property type="entry name" value="Glyco_hydro_2"/>
    <property type="match status" value="1"/>
</dbReference>
<dbReference type="EC" id="3.2.1.23" evidence="3 9"/>
<dbReference type="InterPro" id="IPR036156">
    <property type="entry name" value="Beta-gal/glucu_dom_sf"/>
</dbReference>
<dbReference type="GO" id="GO:0005990">
    <property type="term" value="P:lactose catabolic process"/>
    <property type="evidence" value="ECO:0007669"/>
    <property type="project" value="TreeGrafter"/>
</dbReference>
<dbReference type="Gene3D" id="3.20.20.80">
    <property type="entry name" value="Glycosidases"/>
    <property type="match status" value="1"/>
</dbReference>
<dbReference type="Gene3D" id="2.60.120.260">
    <property type="entry name" value="Galactose-binding domain-like"/>
    <property type="match status" value="1"/>
</dbReference>
<keyword evidence="6" id="KW-1015">Disulfide bond</keyword>
<name>A0A5C6DZV8_9BACT</name>
<dbReference type="SUPFAM" id="SSF49303">
    <property type="entry name" value="beta-Galactosidase/glucuronidase domain"/>
    <property type="match status" value="2"/>
</dbReference>
<evidence type="ECO:0000256" key="8">
    <source>
        <dbReference type="ARBA" id="ARBA00032230"/>
    </source>
</evidence>
<sequence length="1266" mass="142120" precursor="true">MNHFIYQHRTSSRTCLFATILFATIFLATSVSSTAKAEPNDWENEQVVGMNKLDPRATSLPYPDRASALESTFGSSPYAKSLNGDWKFHWVKQPSDRPTDFFRDDFDVSNWDNLSVPSNWQLKGYGVPVYTNMEYPFKKDPPRVMGEPPKHYTTYDHRNPVGSYRRDFTVPDDWDGRQIFLQFDGVDSAFYVWVNGEKVGYSQDSRTVALFDITNHLRSGNNTVAVEVYRYSDGSYLEDQDFWRLSGIYRDVTLWSAGSLHVRDFFVHTDLDEAYEDALLSIDVEIANDSDDENRFTIEAELIDDTGKTVFNDLNAVDKVSAKQSSIVQLRRKVESPEQWSAEQPNLYRLLLTVKDDSGDIVEVATTKVGFREVEIKDGLLHVNGKTVYLKGVNRHEHDPDTGHTISVESMIRDIELMKRFNINAVRTCHYPNIPLWYALCDEYGLYVVDETNIESHGMGYGPESLAKFPSWGKAHLDRAKRMLERDKNHPSVIIWSLGNEAGNGVNFFANYDWFKARDPSRPVQYEQAGFGQRNTDIRCPMYAPISRIVKYAKNDADRPLILCEYSHAMGNSVGNFKDYWDAIESNPALQGGFIWDWVDQGLRKAKPKMTRMIDLAEPTVTAQLAGELDPQKGVSVPVALDQSDKQQITNAITLEAVIRGQKASDFSPLISKGDHQYLLRLGNGGVNFTLHIGSWKSLNVPYADAKLTEGENRITATYDGSKMVLYVNGSPIADVKASGKIDPSGYPVNIGRNSEILKRETLVPILETRIYDRALSADEIANVERRSSEGLVSHLDFSKPVDGTGESAVETWADADEPTFFAFGGDFGDQPNTNNFCMNGLVQPDRVPNPHLWEVKKVHQNVKMEAVDLENGKVKITNKFVFTNLNEYAGKWVVRFNGKPIQSGELEPIDIEPGQSQVVSIPYRNLRLSGEYLLTVSFELKEDTKWADAGHRIAWEQFEVKPWDASPFLGQTGVQKIGTSKTDDELRVTAGNAVFTFDVTNGSLTSIQNGGTELLAAPLEANFWKAPNDNQMKNGYGNRLGAWRTAAANRELIDFDVEKADDHLDVVFASRLPVGNGDSIYSLKYTILSNGAITVTASYKPGSGEIPLLPRFGVEFAVPKKLDDVSWYGRGPHETYWDRKTGGEIAVYQSTATGMPFPYCRTQDTGNRTDVRWMRIGNHSGRGLTLVGDQPLSMSVLPFTIHDIEAATHPFDLPRRPFNRVFVDYKLHGVGGDNSWGAKTHPPYTLPGNEPYEFSFTIVGFAANP</sequence>
<dbReference type="Gene3D" id="2.60.120.200">
    <property type="match status" value="1"/>
</dbReference>
<dbReference type="AlphaFoldDB" id="A0A5C6DZV8"/>
<dbReference type="SUPFAM" id="SSF51445">
    <property type="entry name" value="(Trans)glycosidases"/>
    <property type="match status" value="1"/>
</dbReference>
<dbReference type="PROSITE" id="PS00608">
    <property type="entry name" value="GLYCOSYL_HYDROL_F2_2"/>
    <property type="match status" value="1"/>
</dbReference>
<evidence type="ECO:0000256" key="7">
    <source>
        <dbReference type="ARBA" id="ARBA00023295"/>
    </source>
</evidence>
<dbReference type="Pfam" id="PF02836">
    <property type="entry name" value="Glyco_hydro_2_C"/>
    <property type="match status" value="2"/>
</dbReference>
<evidence type="ECO:0000313" key="14">
    <source>
        <dbReference type="Proteomes" id="UP000315471"/>
    </source>
</evidence>
<dbReference type="SUPFAM" id="SSF49899">
    <property type="entry name" value="Concanavalin A-like lectins/glucanases"/>
    <property type="match status" value="1"/>
</dbReference>
<comment type="caution">
    <text evidence="13">The sequence shown here is derived from an EMBL/GenBank/DDBJ whole genome shotgun (WGS) entry which is preliminary data.</text>
</comment>
<dbReference type="InterPro" id="IPR017853">
    <property type="entry name" value="GH"/>
</dbReference>
<evidence type="ECO:0000259" key="12">
    <source>
        <dbReference type="SMART" id="SM01038"/>
    </source>
</evidence>
<accession>A0A5C6DZV8</accession>
<feature type="domain" description="LamG-like jellyroll fold" evidence="11">
    <location>
        <begin position="651"/>
        <end position="779"/>
    </location>
</feature>
<dbReference type="InterPro" id="IPR013783">
    <property type="entry name" value="Ig-like_fold"/>
</dbReference>
<proteinExistence type="inferred from homology"/>
<keyword evidence="7 9" id="KW-0326">Glycosidase</keyword>
<keyword evidence="5 9" id="KW-0378">Hydrolase</keyword>
<dbReference type="InterPro" id="IPR011013">
    <property type="entry name" value="Gal_mutarotase_sf_dom"/>
</dbReference>
<dbReference type="SMART" id="SM00560">
    <property type="entry name" value="LamGL"/>
    <property type="match status" value="1"/>
</dbReference>
<evidence type="ECO:0000256" key="5">
    <source>
        <dbReference type="ARBA" id="ARBA00022801"/>
    </source>
</evidence>
<dbReference type="Pfam" id="PF02837">
    <property type="entry name" value="Glyco_hydro_2_N"/>
    <property type="match status" value="1"/>
</dbReference>
<dbReference type="InterPro" id="IPR023230">
    <property type="entry name" value="Glyco_hydro_2_CS"/>
</dbReference>
<evidence type="ECO:0000256" key="9">
    <source>
        <dbReference type="RuleBase" id="RU361154"/>
    </source>
</evidence>
<dbReference type="InterPro" id="IPR014718">
    <property type="entry name" value="GH-type_carb-bd"/>
</dbReference>
<feature type="chain" id="PRO_5022888579" description="Beta-galactosidase" evidence="10">
    <location>
        <begin position="38"/>
        <end position="1266"/>
    </location>
</feature>
<evidence type="ECO:0000313" key="13">
    <source>
        <dbReference type="EMBL" id="TWU42973.1"/>
    </source>
</evidence>
<dbReference type="InterPro" id="IPR006102">
    <property type="entry name" value="Ig-like_GH2"/>
</dbReference>
<dbReference type="InterPro" id="IPR004199">
    <property type="entry name" value="B-gal_small/dom_5"/>
</dbReference>
<organism evidence="13 14">
    <name type="scientific">Novipirellula aureliae</name>
    <dbReference type="NCBI Taxonomy" id="2527966"/>
    <lineage>
        <taxon>Bacteria</taxon>
        <taxon>Pseudomonadati</taxon>
        <taxon>Planctomycetota</taxon>
        <taxon>Planctomycetia</taxon>
        <taxon>Pirellulales</taxon>
        <taxon>Pirellulaceae</taxon>
        <taxon>Novipirellula</taxon>
    </lineage>
</organism>
<evidence type="ECO:0000256" key="4">
    <source>
        <dbReference type="ARBA" id="ARBA00022729"/>
    </source>
</evidence>
<dbReference type="EMBL" id="SJPY01000003">
    <property type="protein sequence ID" value="TWU42973.1"/>
    <property type="molecule type" value="Genomic_DNA"/>
</dbReference>
<dbReference type="OrthoDB" id="9762066at2"/>
<evidence type="ECO:0000256" key="6">
    <source>
        <dbReference type="ARBA" id="ARBA00023157"/>
    </source>
</evidence>
<dbReference type="RefSeq" id="WP_146599481.1">
    <property type="nucleotide sequence ID" value="NZ_SJPY01000003.1"/>
</dbReference>
<gene>
    <name evidence="13" type="primary">lacZ_4</name>
    <name evidence="13" type="ORF">Q31b_20070</name>
</gene>
<dbReference type="PRINTS" id="PR00132">
    <property type="entry name" value="GLHYDRLASE2"/>
</dbReference>
<dbReference type="InterPro" id="IPR008979">
    <property type="entry name" value="Galactose-bd-like_sf"/>
</dbReference>
<dbReference type="SUPFAM" id="SSF49785">
    <property type="entry name" value="Galactose-binding domain-like"/>
    <property type="match status" value="1"/>
</dbReference>
<dbReference type="Gene3D" id="2.60.40.10">
    <property type="entry name" value="Immunoglobulins"/>
    <property type="match status" value="2"/>
</dbReference>
<evidence type="ECO:0000256" key="1">
    <source>
        <dbReference type="ARBA" id="ARBA00001412"/>
    </source>
</evidence>